<sequence length="215" mass="23985">MTNINPISIKYCGFRTIEDAKFAATLPIQAIGFILVPNRKRTVSLEQVAEILPHIPKHIQTVGVFQNPSLVEVSEAIAIGLTMIQLHGQESPSFCQQIKQRWDIPIIKVFPESKIEEISFFKSYIDIILLDHAAGGAGVPIDWSRIPSAKAIADQNSVSLWIAGGLNETNIADLYHNYEIDGIDLSSGIEIDGQKNNQKMIEIIERMDRHGKVRK</sequence>
<evidence type="ECO:0000256" key="7">
    <source>
        <dbReference type="ARBA" id="ARBA00023141"/>
    </source>
</evidence>
<evidence type="ECO:0000256" key="9">
    <source>
        <dbReference type="HAMAP-Rule" id="MF_00135"/>
    </source>
</evidence>
<evidence type="ECO:0000313" key="11">
    <source>
        <dbReference type="EMBL" id="MXQ52598.1"/>
    </source>
</evidence>
<dbReference type="InterPro" id="IPR001240">
    <property type="entry name" value="PRAI_dom"/>
</dbReference>
<dbReference type="Gene3D" id="3.20.20.70">
    <property type="entry name" value="Aldolase class I"/>
    <property type="match status" value="1"/>
</dbReference>
<name>A0A6I4VQA0_9BACL</name>
<dbReference type="Proteomes" id="UP000430692">
    <property type="component" value="Unassembled WGS sequence"/>
</dbReference>
<dbReference type="EC" id="5.3.1.24" evidence="3 9"/>
<evidence type="ECO:0000256" key="2">
    <source>
        <dbReference type="ARBA" id="ARBA00004664"/>
    </source>
</evidence>
<dbReference type="AlphaFoldDB" id="A0A6I4VQA0"/>
<dbReference type="PANTHER" id="PTHR42894:SF1">
    <property type="entry name" value="N-(5'-PHOSPHORIBOSYL)ANTHRANILATE ISOMERASE"/>
    <property type="match status" value="1"/>
</dbReference>
<reference evidence="11 12" key="1">
    <citation type="submission" date="2019-12" db="EMBL/GenBank/DDBJ databases">
        <title>Whole-genome analyses of novel actinobacteria.</title>
        <authorList>
            <person name="Sahin N."/>
            <person name="Saygin H."/>
        </authorList>
    </citation>
    <scope>NUCLEOTIDE SEQUENCE [LARGE SCALE GENOMIC DNA]</scope>
    <source>
        <strain evidence="11 12">KC615</strain>
    </source>
</reference>
<comment type="pathway">
    <text evidence="2 9">Amino-acid biosynthesis; L-tryptophan biosynthesis; L-tryptophan from chorismate: step 3/5.</text>
</comment>
<comment type="similarity">
    <text evidence="9">Belongs to the TrpF family.</text>
</comment>
<dbReference type="SUPFAM" id="SSF51366">
    <property type="entry name" value="Ribulose-phoshate binding barrel"/>
    <property type="match status" value="1"/>
</dbReference>
<evidence type="ECO:0000256" key="1">
    <source>
        <dbReference type="ARBA" id="ARBA00001164"/>
    </source>
</evidence>
<gene>
    <name evidence="9" type="primary">trpF</name>
    <name evidence="11" type="ORF">GSM42_02295</name>
</gene>
<comment type="catalytic activity">
    <reaction evidence="1 9">
        <text>N-(5-phospho-beta-D-ribosyl)anthranilate = 1-(2-carboxyphenylamino)-1-deoxy-D-ribulose 5-phosphate</text>
        <dbReference type="Rhea" id="RHEA:21540"/>
        <dbReference type="ChEBI" id="CHEBI:18277"/>
        <dbReference type="ChEBI" id="CHEBI:58613"/>
        <dbReference type="EC" id="5.3.1.24"/>
    </reaction>
</comment>
<dbReference type="Pfam" id="PF00697">
    <property type="entry name" value="PRAI"/>
    <property type="match status" value="1"/>
</dbReference>
<evidence type="ECO:0000256" key="6">
    <source>
        <dbReference type="ARBA" id="ARBA00022822"/>
    </source>
</evidence>
<evidence type="ECO:0000256" key="4">
    <source>
        <dbReference type="ARBA" id="ARBA00022272"/>
    </source>
</evidence>
<accession>A0A6I4VQA0</accession>
<organism evidence="11 12">
    <name type="scientific">Shimazuella alba</name>
    <dbReference type="NCBI Taxonomy" id="2690964"/>
    <lineage>
        <taxon>Bacteria</taxon>
        <taxon>Bacillati</taxon>
        <taxon>Bacillota</taxon>
        <taxon>Bacilli</taxon>
        <taxon>Bacillales</taxon>
        <taxon>Thermoactinomycetaceae</taxon>
        <taxon>Shimazuella</taxon>
    </lineage>
</organism>
<keyword evidence="6 9" id="KW-0822">Tryptophan biosynthesis</keyword>
<feature type="domain" description="N-(5'phosphoribosyl) anthranilate isomerase (PRAI)" evidence="10">
    <location>
        <begin position="10"/>
        <end position="205"/>
    </location>
</feature>
<dbReference type="InterPro" id="IPR013785">
    <property type="entry name" value="Aldolase_TIM"/>
</dbReference>
<dbReference type="HAMAP" id="MF_00135">
    <property type="entry name" value="PRAI"/>
    <property type="match status" value="1"/>
</dbReference>
<keyword evidence="8 9" id="KW-0413">Isomerase</keyword>
<dbReference type="RefSeq" id="WP_160799604.1">
    <property type="nucleotide sequence ID" value="NZ_WUUL01000001.1"/>
</dbReference>
<dbReference type="UniPathway" id="UPA00035">
    <property type="reaction ID" value="UER00042"/>
</dbReference>
<evidence type="ECO:0000256" key="8">
    <source>
        <dbReference type="ARBA" id="ARBA00023235"/>
    </source>
</evidence>
<dbReference type="EMBL" id="WUUL01000001">
    <property type="protein sequence ID" value="MXQ52598.1"/>
    <property type="molecule type" value="Genomic_DNA"/>
</dbReference>
<comment type="caution">
    <text evidence="11">The sequence shown here is derived from an EMBL/GenBank/DDBJ whole genome shotgun (WGS) entry which is preliminary data.</text>
</comment>
<evidence type="ECO:0000256" key="5">
    <source>
        <dbReference type="ARBA" id="ARBA00022605"/>
    </source>
</evidence>
<dbReference type="GO" id="GO:0000162">
    <property type="term" value="P:L-tryptophan biosynthetic process"/>
    <property type="evidence" value="ECO:0007669"/>
    <property type="project" value="UniProtKB-UniRule"/>
</dbReference>
<dbReference type="InterPro" id="IPR011060">
    <property type="entry name" value="RibuloseP-bd_barrel"/>
</dbReference>
<evidence type="ECO:0000313" key="12">
    <source>
        <dbReference type="Proteomes" id="UP000430692"/>
    </source>
</evidence>
<evidence type="ECO:0000259" key="10">
    <source>
        <dbReference type="Pfam" id="PF00697"/>
    </source>
</evidence>
<dbReference type="InterPro" id="IPR044643">
    <property type="entry name" value="TrpF_fam"/>
</dbReference>
<keyword evidence="7 9" id="KW-0057">Aromatic amino acid biosynthesis</keyword>
<evidence type="ECO:0000256" key="3">
    <source>
        <dbReference type="ARBA" id="ARBA00012572"/>
    </source>
</evidence>
<keyword evidence="5 9" id="KW-0028">Amino-acid biosynthesis</keyword>
<proteinExistence type="inferred from homology"/>
<dbReference type="GO" id="GO:0004640">
    <property type="term" value="F:phosphoribosylanthranilate isomerase activity"/>
    <property type="evidence" value="ECO:0007669"/>
    <property type="project" value="UniProtKB-UniRule"/>
</dbReference>
<protein>
    <recommendedName>
        <fullName evidence="4 9">N-(5'-phosphoribosyl)anthranilate isomerase</fullName>
        <shortName evidence="9">PRAI</shortName>
        <ecNumber evidence="3 9">5.3.1.24</ecNumber>
    </recommendedName>
</protein>
<dbReference type="CDD" id="cd00405">
    <property type="entry name" value="PRAI"/>
    <property type="match status" value="1"/>
</dbReference>
<dbReference type="PANTHER" id="PTHR42894">
    <property type="entry name" value="N-(5'-PHOSPHORIBOSYL)ANTHRANILATE ISOMERASE"/>
    <property type="match status" value="1"/>
</dbReference>
<keyword evidence="12" id="KW-1185">Reference proteome</keyword>